<evidence type="ECO:0000256" key="1">
    <source>
        <dbReference type="SAM" id="Phobius"/>
    </source>
</evidence>
<organism evidence="2 3">
    <name type="scientific">Candidatus Phytoplasma rubi</name>
    <dbReference type="NCBI Taxonomy" id="399025"/>
    <lineage>
        <taxon>Bacteria</taxon>
        <taxon>Bacillati</taxon>
        <taxon>Mycoplasmatota</taxon>
        <taxon>Mollicutes</taxon>
        <taxon>Acholeplasmatales</taxon>
        <taxon>Acholeplasmataceae</taxon>
        <taxon>Candidatus Phytoplasma</taxon>
        <taxon>16SrV (Elm yellows group)</taxon>
    </lineage>
</organism>
<protein>
    <submittedName>
        <fullName evidence="2">Uncharacterized protein</fullName>
    </submittedName>
</protein>
<accession>A0ABY7BTA4</accession>
<sequence length="41" mass="4976">MGNILYFSKNYIMKYTNLFYGLFVVIFLTIFSFNLIRKDLN</sequence>
<keyword evidence="1" id="KW-1133">Transmembrane helix</keyword>
<dbReference type="EMBL" id="CP114006">
    <property type="protein sequence ID" value="WAN63694.1"/>
    <property type="molecule type" value="Genomic_DNA"/>
</dbReference>
<feature type="transmembrane region" description="Helical" evidence="1">
    <location>
        <begin position="18"/>
        <end position="36"/>
    </location>
</feature>
<dbReference type="Proteomes" id="UP001164727">
    <property type="component" value="Chromosome"/>
</dbReference>
<proteinExistence type="predicted"/>
<evidence type="ECO:0000313" key="2">
    <source>
        <dbReference type="EMBL" id="WAN63694.1"/>
    </source>
</evidence>
<evidence type="ECO:0000313" key="3">
    <source>
        <dbReference type="Proteomes" id="UP001164727"/>
    </source>
</evidence>
<keyword evidence="1" id="KW-0472">Membrane</keyword>
<name>A0ABY7BTA4_9MOLU</name>
<keyword evidence="1" id="KW-0812">Transmembrane</keyword>
<reference evidence="2 3" key="1">
    <citation type="journal article" date="2023" name="Microbiol. Resour. Announc.">
        <title>Complete Genome of 'Candidatus Phytoplasma rubi' RS, a Phytopathogenic Bacterium Associated with Rubus Stunt Disease.</title>
        <authorList>
            <person name="Duckeck D."/>
            <person name="Zubert C."/>
            <person name="Bohm J.W."/>
            <person name="Carminati G."/>
            <person name="Schneider B."/>
            <person name="Kube M."/>
        </authorList>
    </citation>
    <scope>NUCLEOTIDE SEQUENCE [LARGE SCALE GENOMIC DNA]</scope>
    <source>
        <strain evidence="2 3">RS</strain>
    </source>
</reference>
<keyword evidence="3" id="KW-1185">Reference proteome</keyword>
<gene>
    <name evidence="2" type="ORF">RS022_09140</name>
</gene>